<sequence length="109" mass="12160">MHHHIGDPKLNVLIRLDADAETARIEVHGVVTVANVRALYVVCRRVTSKLPGFELVLDLAHARVSAPAIDELRERARVSLLYSGIDATETPCRLRLVDPLVILRTKEYA</sequence>
<evidence type="ECO:0000313" key="1">
    <source>
        <dbReference type="EMBL" id="RKR12590.1"/>
    </source>
</evidence>
<evidence type="ECO:0000313" key="2">
    <source>
        <dbReference type="Proteomes" id="UP000276055"/>
    </source>
</evidence>
<name>A0A495E6Q0_9MICC</name>
<reference evidence="1 2" key="1">
    <citation type="submission" date="2018-10" db="EMBL/GenBank/DDBJ databases">
        <title>Genomic Encyclopedia of Type Strains, Phase IV (KMG-IV): sequencing the most valuable type-strain genomes for metagenomic binning, comparative biology and taxonomic classification.</title>
        <authorList>
            <person name="Goeker M."/>
        </authorList>
    </citation>
    <scope>NUCLEOTIDE SEQUENCE [LARGE SCALE GENOMIC DNA]</scope>
    <source>
        <strain evidence="1 2">DSM 25586</strain>
    </source>
</reference>
<dbReference type="EMBL" id="RBIR01000013">
    <property type="protein sequence ID" value="RKR12590.1"/>
    <property type="molecule type" value="Genomic_DNA"/>
</dbReference>
<proteinExistence type="predicted"/>
<protein>
    <recommendedName>
        <fullName evidence="3">STAS domain-containing protein</fullName>
    </recommendedName>
</protein>
<dbReference type="AlphaFoldDB" id="A0A495E6Q0"/>
<accession>A0A495E6Q0</accession>
<dbReference type="RefSeq" id="WP_120955419.1">
    <property type="nucleotide sequence ID" value="NZ_RBIR01000013.1"/>
</dbReference>
<gene>
    <name evidence="1" type="ORF">C8D78_3843</name>
</gene>
<evidence type="ECO:0008006" key="3">
    <source>
        <dbReference type="Google" id="ProtNLM"/>
    </source>
</evidence>
<organism evidence="1 2">
    <name type="scientific">Arthrobacter oryzae</name>
    <dbReference type="NCBI Taxonomy" id="409290"/>
    <lineage>
        <taxon>Bacteria</taxon>
        <taxon>Bacillati</taxon>
        <taxon>Actinomycetota</taxon>
        <taxon>Actinomycetes</taxon>
        <taxon>Micrococcales</taxon>
        <taxon>Micrococcaceae</taxon>
        <taxon>Arthrobacter</taxon>
    </lineage>
</organism>
<comment type="caution">
    <text evidence="1">The sequence shown here is derived from an EMBL/GenBank/DDBJ whole genome shotgun (WGS) entry which is preliminary data.</text>
</comment>
<dbReference type="Proteomes" id="UP000276055">
    <property type="component" value="Unassembled WGS sequence"/>
</dbReference>
<dbReference type="OrthoDB" id="4943754at2"/>